<proteinExistence type="predicted"/>
<feature type="compositionally biased region" description="Basic and acidic residues" evidence="1">
    <location>
        <begin position="954"/>
        <end position="963"/>
    </location>
</feature>
<evidence type="ECO:0000313" key="2">
    <source>
        <dbReference type="EMBL" id="KAG0152513.1"/>
    </source>
</evidence>
<feature type="compositionally biased region" description="Polar residues" evidence="1">
    <location>
        <begin position="312"/>
        <end position="323"/>
    </location>
</feature>
<feature type="region of interest" description="Disordered" evidence="1">
    <location>
        <begin position="865"/>
        <end position="893"/>
    </location>
</feature>
<feature type="compositionally biased region" description="Polar residues" evidence="1">
    <location>
        <begin position="435"/>
        <end position="449"/>
    </location>
</feature>
<feature type="region of interest" description="Disordered" evidence="1">
    <location>
        <begin position="396"/>
        <end position="449"/>
    </location>
</feature>
<dbReference type="AlphaFoldDB" id="A0A9P6TJ72"/>
<feature type="compositionally biased region" description="Polar residues" evidence="1">
    <location>
        <begin position="934"/>
        <end position="943"/>
    </location>
</feature>
<feature type="compositionally biased region" description="Polar residues" evidence="1">
    <location>
        <begin position="624"/>
        <end position="638"/>
    </location>
</feature>
<comment type="caution">
    <text evidence="2">The sequence shown here is derived from an EMBL/GenBank/DDBJ whole genome shotgun (WGS) entry which is preliminary data.</text>
</comment>
<feature type="region of interest" description="Disordered" evidence="1">
    <location>
        <begin position="305"/>
        <end position="368"/>
    </location>
</feature>
<accession>A0A9P6TJ72</accession>
<feature type="compositionally biased region" description="Low complexity" evidence="1">
    <location>
        <begin position="977"/>
        <end position="991"/>
    </location>
</feature>
<feature type="compositionally biased region" description="Polar residues" evidence="1">
    <location>
        <begin position="569"/>
        <end position="587"/>
    </location>
</feature>
<feature type="region of interest" description="Disordered" evidence="1">
    <location>
        <begin position="535"/>
        <end position="784"/>
    </location>
</feature>
<feature type="region of interest" description="Disordered" evidence="1">
    <location>
        <begin position="915"/>
        <end position="1033"/>
    </location>
</feature>
<protein>
    <submittedName>
        <fullName evidence="2">Uncharacterized protein</fullName>
    </submittedName>
</protein>
<dbReference type="EMBL" id="MU167208">
    <property type="protein sequence ID" value="KAG0152513.1"/>
    <property type="molecule type" value="Genomic_DNA"/>
</dbReference>
<feature type="compositionally biased region" description="Acidic residues" evidence="1">
    <location>
        <begin position="643"/>
        <end position="655"/>
    </location>
</feature>
<gene>
    <name evidence="2" type="ORF">CROQUDRAFT_147885</name>
</gene>
<feature type="compositionally biased region" description="Polar residues" evidence="1">
    <location>
        <begin position="881"/>
        <end position="890"/>
    </location>
</feature>
<keyword evidence="3" id="KW-1185">Reference proteome</keyword>
<name>A0A9P6TJ72_9BASI</name>
<feature type="compositionally biased region" description="Low complexity" evidence="1">
    <location>
        <begin position="751"/>
        <end position="760"/>
    </location>
</feature>
<feature type="compositionally biased region" description="Low complexity" evidence="1">
    <location>
        <begin position="1010"/>
        <end position="1023"/>
    </location>
</feature>
<reference evidence="2" key="1">
    <citation type="submission" date="2013-11" db="EMBL/GenBank/DDBJ databases">
        <title>Genome sequence of the fusiform rust pathogen reveals effectors for host alternation and coevolution with pine.</title>
        <authorList>
            <consortium name="DOE Joint Genome Institute"/>
            <person name="Smith K."/>
            <person name="Pendleton A."/>
            <person name="Kubisiak T."/>
            <person name="Anderson C."/>
            <person name="Salamov A."/>
            <person name="Aerts A."/>
            <person name="Riley R."/>
            <person name="Clum A."/>
            <person name="Lindquist E."/>
            <person name="Ence D."/>
            <person name="Campbell M."/>
            <person name="Kronenberg Z."/>
            <person name="Feau N."/>
            <person name="Dhillon B."/>
            <person name="Hamelin R."/>
            <person name="Burleigh J."/>
            <person name="Smith J."/>
            <person name="Yandell M."/>
            <person name="Nelson C."/>
            <person name="Grigoriev I."/>
            <person name="Davis J."/>
        </authorList>
    </citation>
    <scope>NUCLEOTIDE SEQUENCE</scope>
    <source>
        <strain evidence="2">G11</strain>
    </source>
</reference>
<evidence type="ECO:0000313" key="3">
    <source>
        <dbReference type="Proteomes" id="UP000886653"/>
    </source>
</evidence>
<feature type="compositionally biased region" description="Low complexity" evidence="1">
    <location>
        <begin position="419"/>
        <end position="434"/>
    </location>
</feature>
<evidence type="ECO:0000256" key="1">
    <source>
        <dbReference type="SAM" id="MobiDB-lite"/>
    </source>
</evidence>
<sequence>MFFTKPGPTSLPIRPLEYTLVPKILASPEVESLALLSEIGIDRAIVRITEVSDSGLQSLASVCRTCQRYIDECNKPLRLPGSSTDRNTLKEWGMADLSTLSSHVNKLIEQAHQARSYLDSRFQKVRALESGASKADMKHDEVKRLLRAYNDPGYSKVIGSRQLGPVQLARQKNMRRLTRDIKLGTTQVSVALQHLKTRLSNIKSGRRQIQPPFLDTINRSIHNITHALTHHIINIRQLNSRVQSLQSMAAKAEGKRVVSELGDSISPAVGIPETTKAFTERVALQALQNEHTGVRFKDAILSQQRRPILTSPEGSSRPENSALSHILPAEPIIMRPRDRSLSHKSSSSYVPQSPTWFRKPSPLAAPRKSLETSGLAHVANLLKQSVPSSEIAGFSRLNQMTPPHPDRNLGSATDRETDPSIASDTSDDSSSAQDGNAQQTEFNQTTAKQSFGVKELEKFTLLMPLDHRLRKQSPVAAPCKSLDPIGNVLINNPINTLISFGKLGGPSGHNQALSPAAPYRNVKFAVGELVDPQVASDLPPCNRDGEGQQTESDQSIQERLAEVTRLKKSSSLTPPSHKLQSSLSVKPQTALEPVGTALVTDPTKPLVHSTDVVESTEPAHSDSDVNSLASQEIGSSVASADDPSTDDEEGEEDQEGQWTESDQLNPELLPKITDSETLMSLSPPGHMQVSSTTPADSPFDDQQLTDAIEPEKSLITPGSMQVPSPTPESLSSGNQETTLPVDPDLVEHDLTTLTTRRPPTGQEEVISGAPGTSEAASEDKGRSDLISANHDQENGLIELSNQTQADFQSTLPIARDHEDSYLNEFGPPNAEQPVKATEVDKGLIPTSFCQVSVSTMIPNDSLPAKQVKAAPDHKNPVENDLTPSTFMSTTVDEEGSSALASDLLSKSLVDDKGQVDEITASQMGEENGLIDSSRPVQVDSQPPLSTTLDDDDGQLDKSDHPNEEQVAEAMKPDKSIPLTLTESLSTTLSSHPSEEPETAIPDDSNLVMHSPTTPAAMSPPAGAEDSPSAASVR</sequence>
<dbReference type="Proteomes" id="UP000886653">
    <property type="component" value="Unassembled WGS sequence"/>
</dbReference>
<organism evidence="2 3">
    <name type="scientific">Cronartium quercuum f. sp. fusiforme G11</name>
    <dbReference type="NCBI Taxonomy" id="708437"/>
    <lineage>
        <taxon>Eukaryota</taxon>
        <taxon>Fungi</taxon>
        <taxon>Dikarya</taxon>
        <taxon>Basidiomycota</taxon>
        <taxon>Pucciniomycotina</taxon>
        <taxon>Pucciniomycetes</taxon>
        <taxon>Pucciniales</taxon>
        <taxon>Coleosporiaceae</taxon>
        <taxon>Cronartium</taxon>
    </lineage>
</organism>
<feature type="compositionally biased region" description="Polar residues" evidence="1">
    <location>
        <begin position="716"/>
        <end position="738"/>
    </location>
</feature>
<feature type="compositionally biased region" description="Polar residues" evidence="1">
    <location>
        <begin position="688"/>
        <end position="705"/>
    </location>
</feature>
<dbReference type="OrthoDB" id="248320at2759"/>
<feature type="compositionally biased region" description="Polar residues" evidence="1">
    <location>
        <begin position="547"/>
        <end position="557"/>
    </location>
</feature>